<dbReference type="Gene3D" id="1.10.760.10">
    <property type="entry name" value="Cytochrome c-like domain"/>
    <property type="match status" value="2"/>
</dbReference>
<keyword evidence="9" id="KW-0575">Peroxidase</keyword>
<keyword evidence="3" id="KW-0479">Metal-binding</keyword>
<dbReference type="GO" id="GO:0046872">
    <property type="term" value="F:metal ion binding"/>
    <property type="evidence" value="ECO:0007669"/>
    <property type="project" value="UniProtKB-KW"/>
</dbReference>
<sequence>MQNSIKILVGLALISLGVVLYLDTIQNCYSEPEESQRLLLSHAKLQQEPITPIPESLPLSSQKVKLGEMLFHDVNLSHNKHLSCSSCHDLQKGGTDGLPLPITAAHQKSNLPNQPVFNSPTVFNSTFNFAQGWEGKTRNLAQQAAIPLFNTFEMGNTSWSNILNYLNQSPSYHSLFRQLYNTKEVQPEQVIDAISEFERSLFTPNARFDLYLKGDQDILSAYELDGYQLFKDRGCISCHHGINIGGNMFQKAGIFKPLFKNLGYMNNNEKLFKVPTLRNIAITAPYFHDGSIDNLEEAIDLMAKHQLGITLPQDENNKIQAFLKTLTGQYKGQLLSYE</sequence>
<gene>
    <name evidence="9" type="ORF">MNBD_GAMMA04-386</name>
</gene>
<name>A0A3B0WBE3_9ZZZZ</name>
<evidence type="ECO:0000259" key="8">
    <source>
        <dbReference type="PROSITE" id="PS51007"/>
    </source>
</evidence>
<organism evidence="9">
    <name type="scientific">hydrothermal vent metagenome</name>
    <dbReference type="NCBI Taxonomy" id="652676"/>
    <lineage>
        <taxon>unclassified sequences</taxon>
        <taxon>metagenomes</taxon>
        <taxon>ecological metagenomes</taxon>
    </lineage>
</organism>
<dbReference type="InterPro" id="IPR036909">
    <property type="entry name" value="Cyt_c-like_dom_sf"/>
</dbReference>
<dbReference type="AlphaFoldDB" id="A0A3B0WBE3"/>
<keyword evidence="6 9" id="KW-0560">Oxidoreductase</keyword>
<dbReference type="GO" id="GO:0004130">
    <property type="term" value="F:cytochrome-c peroxidase activity"/>
    <property type="evidence" value="ECO:0007669"/>
    <property type="project" value="UniProtKB-EC"/>
</dbReference>
<dbReference type="GO" id="GO:0042597">
    <property type="term" value="C:periplasmic space"/>
    <property type="evidence" value="ECO:0007669"/>
    <property type="project" value="UniProtKB-SubCell"/>
</dbReference>
<evidence type="ECO:0000256" key="2">
    <source>
        <dbReference type="ARBA" id="ARBA00022617"/>
    </source>
</evidence>
<dbReference type="EC" id="1.11.1.5" evidence="9"/>
<dbReference type="InterPro" id="IPR009056">
    <property type="entry name" value="Cyt_c-like_dom"/>
</dbReference>
<evidence type="ECO:0000256" key="7">
    <source>
        <dbReference type="ARBA" id="ARBA00023004"/>
    </source>
</evidence>
<accession>A0A3B0WBE3</accession>
<keyword evidence="2" id="KW-0349">Heme</keyword>
<keyword evidence="7" id="KW-0408">Iron</keyword>
<dbReference type="InterPro" id="IPR051395">
    <property type="entry name" value="Cytochrome_c_Peroxidase/MauG"/>
</dbReference>
<dbReference type="GO" id="GO:0020037">
    <property type="term" value="F:heme binding"/>
    <property type="evidence" value="ECO:0007669"/>
    <property type="project" value="InterPro"/>
</dbReference>
<evidence type="ECO:0000313" key="9">
    <source>
        <dbReference type="EMBL" id="VAW49730.1"/>
    </source>
</evidence>
<evidence type="ECO:0000256" key="6">
    <source>
        <dbReference type="ARBA" id="ARBA00023002"/>
    </source>
</evidence>
<dbReference type="PROSITE" id="PS51007">
    <property type="entry name" value="CYTC"/>
    <property type="match status" value="2"/>
</dbReference>
<evidence type="ECO:0000256" key="5">
    <source>
        <dbReference type="ARBA" id="ARBA00022764"/>
    </source>
</evidence>
<evidence type="ECO:0000256" key="3">
    <source>
        <dbReference type="ARBA" id="ARBA00022723"/>
    </source>
</evidence>
<feature type="domain" description="Cytochrome c" evidence="8">
    <location>
        <begin position="62"/>
        <end position="170"/>
    </location>
</feature>
<evidence type="ECO:0000256" key="4">
    <source>
        <dbReference type="ARBA" id="ARBA00022729"/>
    </source>
</evidence>
<keyword evidence="4" id="KW-0732">Signal</keyword>
<dbReference type="EMBL" id="UOFB01000374">
    <property type="protein sequence ID" value="VAW49730.1"/>
    <property type="molecule type" value="Genomic_DNA"/>
</dbReference>
<dbReference type="Pfam" id="PF03150">
    <property type="entry name" value="CCP_MauG"/>
    <property type="match status" value="1"/>
</dbReference>
<proteinExistence type="predicted"/>
<dbReference type="PIRSF" id="PIRSF000294">
    <property type="entry name" value="Cytochrome-c_peroxidase"/>
    <property type="match status" value="1"/>
</dbReference>
<feature type="domain" description="Cytochrome c" evidence="8">
    <location>
        <begin position="221"/>
        <end position="327"/>
    </location>
</feature>
<dbReference type="InterPro" id="IPR004852">
    <property type="entry name" value="Di-haem_cyt_c_peroxidsae"/>
</dbReference>
<keyword evidence="5" id="KW-0574">Periplasm</keyword>
<dbReference type="PANTHER" id="PTHR30600">
    <property type="entry name" value="CYTOCHROME C PEROXIDASE-RELATED"/>
    <property type="match status" value="1"/>
</dbReference>
<comment type="subcellular location">
    <subcellularLocation>
        <location evidence="1">Periplasm</location>
    </subcellularLocation>
</comment>
<protein>
    <submittedName>
        <fullName evidence="9">Cytochrome c551 peroxidase</fullName>
        <ecNumber evidence="9">1.11.1.5</ecNumber>
    </submittedName>
</protein>
<dbReference type="GO" id="GO:0009055">
    <property type="term" value="F:electron transfer activity"/>
    <property type="evidence" value="ECO:0007669"/>
    <property type="project" value="InterPro"/>
</dbReference>
<reference evidence="9" key="1">
    <citation type="submission" date="2018-06" db="EMBL/GenBank/DDBJ databases">
        <authorList>
            <person name="Zhirakovskaya E."/>
        </authorList>
    </citation>
    <scope>NUCLEOTIDE SEQUENCE</scope>
</reference>
<dbReference type="SUPFAM" id="SSF46626">
    <property type="entry name" value="Cytochrome c"/>
    <property type="match status" value="2"/>
</dbReference>
<dbReference type="PANTHER" id="PTHR30600:SF7">
    <property type="entry name" value="CYTOCHROME C PEROXIDASE-RELATED"/>
    <property type="match status" value="1"/>
</dbReference>
<dbReference type="InterPro" id="IPR026259">
    <property type="entry name" value="MauG/Cytc_peroxidase"/>
</dbReference>
<evidence type="ECO:0000256" key="1">
    <source>
        <dbReference type="ARBA" id="ARBA00004418"/>
    </source>
</evidence>